<comment type="caution">
    <text evidence="4">The sequence shown here is derived from an EMBL/GenBank/DDBJ whole genome shotgun (WGS) entry which is preliminary data.</text>
</comment>
<name>A0A9E2KAR0_9FIRM</name>
<evidence type="ECO:0000313" key="4">
    <source>
        <dbReference type="EMBL" id="MBU3803513.1"/>
    </source>
</evidence>
<organism evidence="4 5">
    <name type="scientific">Candidatus Cellulosilyticum pullistercoris</name>
    <dbReference type="NCBI Taxonomy" id="2838521"/>
    <lineage>
        <taxon>Bacteria</taxon>
        <taxon>Bacillati</taxon>
        <taxon>Bacillota</taxon>
        <taxon>Clostridia</taxon>
        <taxon>Lachnospirales</taxon>
        <taxon>Cellulosilyticaceae</taxon>
        <taxon>Cellulosilyticum</taxon>
    </lineage>
</organism>
<evidence type="ECO:0000259" key="3">
    <source>
        <dbReference type="PROSITE" id="PS51272"/>
    </source>
</evidence>
<evidence type="ECO:0000256" key="1">
    <source>
        <dbReference type="ARBA" id="ARBA00022737"/>
    </source>
</evidence>
<dbReference type="AlphaFoldDB" id="A0A9E2KAR0"/>
<keyword evidence="1" id="KW-0677">Repeat</keyword>
<reference evidence="4" key="1">
    <citation type="journal article" date="2021" name="PeerJ">
        <title>Extensive microbial diversity within the chicken gut microbiome revealed by metagenomics and culture.</title>
        <authorList>
            <person name="Gilroy R."/>
            <person name="Ravi A."/>
            <person name="Getino M."/>
            <person name="Pursley I."/>
            <person name="Horton D.L."/>
            <person name="Alikhan N.F."/>
            <person name="Baker D."/>
            <person name="Gharbi K."/>
            <person name="Hall N."/>
            <person name="Watson M."/>
            <person name="Adriaenssens E.M."/>
            <person name="Foster-Nyarko E."/>
            <person name="Jarju S."/>
            <person name="Secka A."/>
            <person name="Antonio M."/>
            <person name="Oren A."/>
            <person name="Chaudhuri R.R."/>
            <person name="La Ragione R."/>
            <person name="Hildebrand F."/>
            <person name="Pallen M.J."/>
        </authorList>
    </citation>
    <scope>NUCLEOTIDE SEQUENCE</scope>
    <source>
        <strain evidence="4">B5-657</strain>
    </source>
</reference>
<gene>
    <name evidence="4" type="ORF">H9872_01980</name>
</gene>
<accession>A0A9E2KAR0</accession>
<proteinExistence type="predicted"/>
<feature type="region of interest" description="Disordered" evidence="2">
    <location>
        <begin position="118"/>
        <end position="142"/>
    </location>
</feature>
<dbReference type="Proteomes" id="UP000824229">
    <property type="component" value="Unassembled WGS sequence"/>
</dbReference>
<dbReference type="EMBL" id="JAHLFQ010000037">
    <property type="protein sequence ID" value="MBU3803513.1"/>
    <property type="molecule type" value="Genomic_DNA"/>
</dbReference>
<evidence type="ECO:0000313" key="5">
    <source>
        <dbReference type="Proteomes" id="UP000824229"/>
    </source>
</evidence>
<evidence type="ECO:0000256" key="2">
    <source>
        <dbReference type="SAM" id="MobiDB-lite"/>
    </source>
</evidence>
<sequence length="304" mass="34221">MKEKTKSIILLFFISLVLIPSFIYGASTNRSMLTSIKVSPEKVEIPQGSDEKAFRSAIKVLAYYKKAEEPTIVTDYVTNYEKFKNKTGSHRVTIKYTENGCTKKAVVCVTFCTPIEETPKPTTVPESPKPTTVPPSSSEDADINFPYISGYTDNTFRPNQAVTREELATMMARLITKNRVPNENNQFSDVMANRFSTDAINYITRLEIMKPATENTFNPNGTVSYKEFQEIVDRLKPYIKDETVSLPTGDGNLTRVQAVVALNKLFKVQCNTSYTTSPFTDINKDTPYYDDIVCATSPRVEPRS</sequence>
<protein>
    <submittedName>
        <fullName evidence="4">S-layer homology domain-containing protein</fullName>
    </submittedName>
</protein>
<feature type="domain" description="SLH" evidence="3">
    <location>
        <begin position="120"/>
        <end position="185"/>
    </location>
</feature>
<dbReference type="Pfam" id="PF00395">
    <property type="entry name" value="SLH"/>
    <property type="match status" value="2"/>
</dbReference>
<reference evidence="4" key="2">
    <citation type="submission" date="2021-04" db="EMBL/GenBank/DDBJ databases">
        <authorList>
            <person name="Gilroy R."/>
        </authorList>
    </citation>
    <scope>NUCLEOTIDE SEQUENCE</scope>
    <source>
        <strain evidence="4">B5-657</strain>
    </source>
</reference>
<dbReference type="PROSITE" id="PS51272">
    <property type="entry name" value="SLH"/>
    <property type="match status" value="1"/>
</dbReference>
<dbReference type="InterPro" id="IPR001119">
    <property type="entry name" value="SLH_dom"/>
</dbReference>